<organism evidence="2 3">
    <name type="scientific">Podospora appendiculata</name>
    <dbReference type="NCBI Taxonomy" id="314037"/>
    <lineage>
        <taxon>Eukaryota</taxon>
        <taxon>Fungi</taxon>
        <taxon>Dikarya</taxon>
        <taxon>Ascomycota</taxon>
        <taxon>Pezizomycotina</taxon>
        <taxon>Sordariomycetes</taxon>
        <taxon>Sordariomycetidae</taxon>
        <taxon>Sordariales</taxon>
        <taxon>Podosporaceae</taxon>
        <taxon>Podospora</taxon>
    </lineage>
</organism>
<gene>
    <name evidence="2" type="ORF">B0T22DRAFT_448740</name>
</gene>
<evidence type="ECO:0000313" key="3">
    <source>
        <dbReference type="Proteomes" id="UP001270362"/>
    </source>
</evidence>
<keyword evidence="3" id="KW-1185">Reference proteome</keyword>
<dbReference type="PANTHER" id="PTHR40619:SF3">
    <property type="entry name" value="FUNGAL STAND N-TERMINAL GOODBYE DOMAIN-CONTAINING PROTEIN"/>
    <property type="match status" value="1"/>
</dbReference>
<dbReference type="AlphaFoldDB" id="A0AAE1CFT1"/>
<feature type="compositionally biased region" description="Low complexity" evidence="1">
    <location>
        <begin position="415"/>
        <end position="432"/>
    </location>
</feature>
<feature type="region of interest" description="Disordered" evidence="1">
    <location>
        <begin position="409"/>
        <end position="432"/>
    </location>
</feature>
<comment type="caution">
    <text evidence="2">The sequence shown here is derived from an EMBL/GenBank/DDBJ whole genome shotgun (WGS) entry which is preliminary data.</text>
</comment>
<evidence type="ECO:0008006" key="4">
    <source>
        <dbReference type="Google" id="ProtNLM"/>
    </source>
</evidence>
<name>A0AAE1CFT1_9PEZI</name>
<sequence length="705" mass="78681">MAGQPVGIPNLGQQSPAIDFIDNEMPGIREAFANAPTRYDPDSQKYVPIGVGPGTTMQPIATPPTVSNGQSYPLRRELPVAVRVMGFWDRVFPSAMEVFIKEHEQPKPRTRKNRTYSIRDKKNWSDVQKELEDAREAYTGTGFAHYIKRGLWTIRDNVQIVRPAVQILDKIDVGSPVSISPVLASVQILLDAAKVAQEVGSEVTEAFGSNLEERFALIEELLAIFDADPVIEKASIKLVAHIFKAVEDAMAYYLANKVVKVGQAVIKGKEYQKELRDSIKAVKSSSDSLMVEAHVSDMHQTRQVWNTIEQNHKQLKAMQTALQGSMQKGFANMQNHILALPDHEQLSTMETVLQQSMQQGFADMQNYMATLLDGFYQKLEQTLEQRFQPRYTPSPNPYLEVDQWGIIRRTPSPQPQHQYQNQYQNQYQQQQHPQPYPAEWHIPQRDLQALIGLQNLATHDMDYIKHRAPQLSPTHQEQAQRLVTTPQFRAWITAVASTVLLIQGSYAEPSRHEISALSVFCATLARALAAQPTHRFRPLVFFCGRHLETDAGSGGHALIRSLIAQLLAQQAFDTTNLHREIDLARIQTGDADLHELCRLLSWLARRVPAGTTILCLVDGVGLYETRPAHRLAAGVALASLLELTRNVTVASVVKILFTSPAPAEGMRAHPAFRDGENVVAVAGLARLGLGPSEARFARELGGVFM</sequence>
<reference evidence="2" key="2">
    <citation type="submission" date="2023-06" db="EMBL/GenBank/DDBJ databases">
        <authorList>
            <consortium name="Lawrence Berkeley National Laboratory"/>
            <person name="Haridas S."/>
            <person name="Hensen N."/>
            <person name="Bonometti L."/>
            <person name="Westerberg I."/>
            <person name="Brannstrom I.O."/>
            <person name="Guillou S."/>
            <person name="Cros-Aarteil S."/>
            <person name="Calhoun S."/>
            <person name="Kuo A."/>
            <person name="Mondo S."/>
            <person name="Pangilinan J."/>
            <person name="Riley R."/>
            <person name="Labutti K."/>
            <person name="Andreopoulos B."/>
            <person name="Lipzen A."/>
            <person name="Chen C."/>
            <person name="Yanf M."/>
            <person name="Daum C."/>
            <person name="Ng V."/>
            <person name="Clum A."/>
            <person name="Steindorff A."/>
            <person name="Ohm R."/>
            <person name="Martin F."/>
            <person name="Silar P."/>
            <person name="Natvig D."/>
            <person name="Lalanne C."/>
            <person name="Gautier V."/>
            <person name="Ament-Velasquez S.L."/>
            <person name="Kruys A."/>
            <person name="Hutchinson M.I."/>
            <person name="Powell A.J."/>
            <person name="Barry K."/>
            <person name="Miller A.N."/>
            <person name="Grigoriev I.V."/>
            <person name="Debuchy R."/>
            <person name="Gladieux P."/>
            <person name="Thoren M.H."/>
            <person name="Johannesson H."/>
        </authorList>
    </citation>
    <scope>NUCLEOTIDE SEQUENCE</scope>
    <source>
        <strain evidence="2">CBS 314.62</strain>
    </source>
</reference>
<evidence type="ECO:0000313" key="2">
    <source>
        <dbReference type="EMBL" id="KAK3692981.1"/>
    </source>
</evidence>
<dbReference type="Proteomes" id="UP001270362">
    <property type="component" value="Unassembled WGS sequence"/>
</dbReference>
<dbReference type="EMBL" id="JAULSO010000001">
    <property type="protein sequence ID" value="KAK3692981.1"/>
    <property type="molecule type" value="Genomic_DNA"/>
</dbReference>
<accession>A0AAE1CFT1</accession>
<dbReference type="PANTHER" id="PTHR40619">
    <property type="entry name" value="FUNGAL STAND N-TERMINAL GOODBYE DOMAIN-CONTAINING PROTEIN"/>
    <property type="match status" value="1"/>
</dbReference>
<proteinExistence type="predicted"/>
<reference evidence="2" key="1">
    <citation type="journal article" date="2023" name="Mol. Phylogenet. Evol.">
        <title>Genome-scale phylogeny and comparative genomics of the fungal order Sordariales.</title>
        <authorList>
            <person name="Hensen N."/>
            <person name="Bonometti L."/>
            <person name="Westerberg I."/>
            <person name="Brannstrom I.O."/>
            <person name="Guillou S."/>
            <person name="Cros-Aarteil S."/>
            <person name="Calhoun S."/>
            <person name="Haridas S."/>
            <person name="Kuo A."/>
            <person name="Mondo S."/>
            <person name="Pangilinan J."/>
            <person name="Riley R."/>
            <person name="LaButti K."/>
            <person name="Andreopoulos B."/>
            <person name="Lipzen A."/>
            <person name="Chen C."/>
            <person name="Yan M."/>
            <person name="Daum C."/>
            <person name="Ng V."/>
            <person name="Clum A."/>
            <person name="Steindorff A."/>
            <person name="Ohm R.A."/>
            <person name="Martin F."/>
            <person name="Silar P."/>
            <person name="Natvig D.O."/>
            <person name="Lalanne C."/>
            <person name="Gautier V."/>
            <person name="Ament-Velasquez S.L."/>
            <person name="Kruys A."/>
            <person name="Hutchinson M.I."/>
            <person name="Powell A.J."/>
            <person name="Barry K."/>
            <person name="Miller A.N."/>
            <person name="Grigoriev I.V."/>
            <person name="Debuchy R."/>
            <person name="Gladieux P."/>
            <person name="Hiltunen Thoren M."/>
            <person name="Johannesson H."/>
        </authorList>
    </citation>
    <scope>NUCLEOTIDE SEQUENCE</scope>
    <source>
        <strain evidence="2">CBS 314.62</strain>
    </source>
</reference>
<evidence type="ECO:0000256" key="1">
    <source>
        <dbReference type="SAM" id="MobiDB-lite"/>
    </source>
</evidence>
<protein>
    <recommendedName>
        <fullName evidence="4">Fungal STAND N-terminal Goodbye domain-containing protein</fullName>
    </recommendedName>
</protein>